<name>A0A923M721_9BURK</name>
<proteinExistence type="predicted"/>
<dbReference type="AlphaFoldDB" id="A0A923M721"/>
<dbReference type="RefSeq" id="WP_187081414.1">
    <property type="nucleotide sequence ID" value="NZ_JACORU010000003.1"/>
</dbReference>
<protein>
    <submittedName>
        <fullName evidence="2">Helix-turn-helix transcriptional regulator</fullName>
    </submittedName>
</protein>
<comment type="caution">
    <text evidence="2">The sequence shown here is derived from an EMBL/GenBank/DDBJ whole genome shotgun (WGS) entry which is preliminary data.</text>
</comment>
<accession>A0A923M721</accession>
<evidence type="ECO:0000313" key="3">
    <source>
        <dbReference type="Proteomes" id="UP000596827"/>
    </source>
</evidence>
<evidence type="ECO:0000313" key="2">
    <source>
        <dbReference type="EMBL" id="MBC5764956.1"/>
    </source>
</evidence>
<gene>
    <name evidence="2" type="ORF">H8R02_10870</name>
</gene>
<organism evidence="2 3">
    <name type="scientific">Ramlibacter albus</name>
    <dbReference type="NCBI Taxonomy" id="2079448"/>
    <lineage>
        <taxon>Bacteria</taxon>
        <taxon>Pseudomonadati</taxon>
        <taxon>Pseudomonadota</taxon>
        <taxon>Betaproteobacteria</taxon>
        <taxon>Burkholderiales</taxon>
        <taxon>Comamonadaceae</taxon>
        <taxon>Ramlibacter</taxon>
    </lineage>
</organism>
<keyword evidence="3" id="KW-1185">Reference proteome</keyword>
<dbReference type="Proteomes" id="UP000596827">
    <property type="component" value="Unassembled WGS sequence"/>
</dbReference>
<feature type="domain" description="HTH cro/C1-type" evidence="1">
    <location>
        <begin position="11"/>
        <end position="65"/>
    </location>
</feature>
<sequence length="247" mass="28279">MANSTALLDALKRELRARKVTYARVAEHLQLSEASVKRLFAQNDLSLPRIDATCALLGIEFTDLAAAAVARTNVISQMTLEQEQELVEDPKLMLVACAVLSYWTMDHILAHYDLTRAECIELLARLDRLKLIELQPNNRYRLRTSAAFRWIPDGPFQQQFRKYAQMDYFQSHFNGENELMVQVFGSLAAPSRAALLARLKNVAHEFTEMNQQDGPLPLQEKSSMTLVLAVRPWEPRNLRALRRKAKR</sequence>
<reference evidence="2" key="1">
    <citation type="submission" date="2020-08" db="EMBL/GenBank/DDBJ databases">
        <title>Ramlibacter sp. GTP1 16S ribosomal RNA gene genome sequencing and assembly.</title>
        <authorList>
            <person name="Kang M."/>
        </authorList>
    </citation>
    <scope>NUCLEOTIDE SEQUENCE</scope>
    <source>
        <strain evidence="2">GTP1</strain>
    </source>
</reference>
<dbReference type="Pfam" id="PF13443">
    <property type="entry name" value="HTH_26"/>
    <property type="match status" value="1"/>
</dbReference>
<dbReference type="EMBL" id="JACORU010000003">
    <property type="protein sequence ID" value="MBC5764956.1"/>
    <property type="molecule type" value="Genomic_DNA"/>
</dbReference>
<dbReference type="InterPro" id="IPR001387">
    <property type="entry name" value="Cro/C1-type_HTH"/>
</dbReference>
<evidence type="ECO:0000259" key="1">
    <source>
        <dbReference type="Pfam" id="PF13443"/>
    </source>
</evidence>